<dbReference type="PANTHER" id="PTHR11941:SF54">
    <property type="entry name" value="ENOYL-COA HYDRATASE, MITOCHONDRIAL"/>
    <property type="match status" value="1"/>
</dbReference>
<dbReference type="EMBL" id="CP042430">
    <property type="protein sequence ID" value="QEC50235.1"/>
    <property type="molecule type" value="Genomic_DNA"/>
</dbReference>
<evidence type="ECO:0000256" key="2">
    <source>
        <dbReference type="ARBA" id="ARBA00023239"/>
    </source>
</evidence>
<dbReference type="RefSeq" id="WP_146922649.1">
    <property type="nucleotide sequence ID" value="NZ_CP042430.1"/>
</dbReference>
<dbReference type="SUPFAM" id="SSF52096">
    <property type="entry name" value="ClpP/crotonase"/>
    <property type="match status" value="1"/>
</dbReference>
<dbReference type="OrthoDB" id="4608673at2"/>
<dbReference type="InterPro" id="IPR014748">
    <property type="entry name" value="Enoyl-CoA_hydra_C"/>
</dbReference>
<gene>
    <name evidence="5" type="ORF">FSW04_23380</name>
</gene>
<evidence type="ECO:0000313" key="5">
    <source>
        <dbReference type="EMBL" id="QEC50235.1"/>
    </source>
</evidence>
<dbReference type="Gene3D" id="1.10.12.10">
    <property type="entry name" value="Lyase 2-enoyl-coa Hydratase, Chain A, domain 2"/>
    <property type="match status" value="1"/>
</dbReference>
<dbReference type="GO" id="GO:0006635">
    <property type="term" value="P:fatty acid beta-oxidation"/>
    <property type="evidence" value="ECO:0007669"/>
    <property type="project" value="TreeGrafter"/>
</dbReference>
<dbReference type="Proteomes" id="UP000321805">
    <property type="component" value="Chromosome"/>
</dbReference>
<evidence type="ECO:0000256" key="4">
    <source>
        <dbReference type="ARBA" id="ARBA00023717"/>
    </source>
</evidence>
<dbReference type="PANTHER" id="PTHR11941">
    <property type="entry name" value="ENOYL-COA HYDRATASE-RELATED"/>
    <property type="match status" value="1"/>
</dbReference>
<reference evidence="5 6" key="1">
    <citation type="journal article" date="2018" name="J. Microbiol.">
        <title>Baekduia soli gen. nov., sp. nov., a novel bacterium isolated from the soil of Baekdu Mountain and proposal of a novel family name, Baekduiaceae fam. nov.</title>
        <authorList>
            <person name="An D.S."/>
            <person name="Siddiqi M.Z."/>
            <person name="Kim K.H."/>
            <person name="Yu H.S."/>
            <person name="Im W.T."/>
        </authorList>
    </citation>
    <scope>NUCLEOTIDE SEQUENCE [LARGE SCALE GENOMIC DNA]</scope>
    <source>
        <strain evidence="5 6">BR7-21</strain>
    </source>
</reference>
<proteinExistence type="inferred from homology"/>
<sequence>MAGELLIDEPLDGVRRLTISNPAKRNALDHGILDAIATAVPAAEADPCVRALLLTGADGMFSSGYDIGDIPDDVFAVEAERLVAHPYTEAIDALAATDLPTVAALPGHTIGGGLELALACDLRLGRDGITLGMPPAKLGLVYSHTGLRRFLDAIGEPRTRELFLLGRTIGARTAREWGLLHAVAGAEDLEAEALDWAAELAANAPLSIAGNKQVLRALLAAEGALDPEAEAALVALRRDCFASADLREGVRAFAEKRPARWQGR</sequence>
<dbReference type="KEGG" id="bsol:FSW04_23380"/>
<dbReference type="InterPro" id="IPR029045">
    <property type="entry name" value="ClpP/crotonase-like_dom_sf"/>
</dbReference>
<accession>A0A5B8UB13</accession>
<dbReference type="AlphaFoldDB" id="A0A5B8UB13"/>
<evidence type="ECO:0000256" key="1">
    <source>
        <dbReference type="ARBA" id="ARBA00005254"/>
    </source>
</evidence>
<organism evidence="5 6">
    <name type="scientific">Baekduia soli</name>
    <dbReference type="NCBI Taxonomy" id="496014"/>
    <lineage>
        <taxon>Bacteria</taxon>
        <taxon>Bacillati</taxon>
        <taxon>Actinomycetota</taxon>
        <taxon>Thermoleophilia</taxon>
        <taxon>Solirubrobacterales</taxon>
        <taxon>Baekduiaceae</taxon>
        <taxon>Baekduia</taxon>
    </lineage>
</organism>
<dbReference type="GO" id="GO:0004300">
    <property type="term" value="F:enoyl-CoA hydratase activity"/>
    <property type="evidence" value="ECO:0007669"/>
    <property type="project" value="UniProtKB-EC"/>
</dbReference>
<comment type="catalytic activity">
    <reaction evidence="4">
        <text>a 4-saturated-(3S)-3-hydroxyacyl-CoA = a (3E)-enoyl-CoA + H2O</text>
        <dbReference type="Rhea" id="RHEA:20724"/>
        <dbReference type="ChEBI" id="CHEBI:15377"/>
        <dbReference type="ChEBI" id="CHEBI:58521"/>
        <dbReference type="ChEBI" id="CHEBI:137480"/>
        <dbReference type="EC" id="4.2.1.17"/>
    </reaction>
</comment>
<dbReference type="InterPro" id="IPR001753">
    <property type="entry name" value="Enoyl-CoA_hydra/iso"/>
</dbReference>
<name>A0A5B8UB13_9ACTN</name>
<dbReference type="CDD" id="cd06558">
    <property type="entry name" value="crotonase-like"/>
    <property type="match status" value="1"/>
</dbReference>
<evidence type="ECO:0000256" key="3">
    <source>
        <dbReference type="ARBA" id="ARBA00023709"/>
    </source>
</evidence>
<dbReference type="Gene3D" id="3.90.226.10">
    <property type="entry name" value="2-enoyl-CoA Hydratase, Chain A, domain 1"/>
    <property type="match status" value="1"/>
</dbReference>
<comment type="catalytic activity">
    <reaction evidence="3">
        <text>a (3S)-3-hydroxyacyl-CoA = a (2E)-enoyl-CoA + H2O</text>
        <dbReference type="Rhea" id="RHEA:16105"/>
        <dbReference type="ChEBI" id="CHEBI:15377"/>
        <dbReference type="ChEBI" id="CHEBI:57318"/>
        <dbReference type="ChEBI" id="CHEBI:58856"/>
        <dbReference type="EC" id="4.2.1.17"/>
    </reaction>
</comment>
<keyword evidence="6" id="KW-1185">Reference proteome</keyword>
<protein>
    <submittedName>
        <fullName evidence="5">Enoyl-CoA hydratase</fullName>
    </submittedName>
</protein>
<comment type="similarity">
    <text evidence="1">Belongs to the enoyl-CoA hydratase/isomerase family.</text>
</comment>
<evidence type="ECO:0000313" key="6">
    <source>
        <dbReference type="Proteomes" id="UP000321805"/>
    </source>
</evidence>
<keyword evidence="2" id="KW-0456">Lyase</keyword>
<dbReference type="Pfam" id="PF00378">
    <property type="entry name" value="ECH_1"/>
    <property type="match status" value="1"/>
</dbReference>